<dbReference type="PATRIC" id="fig|1423733.4.peg.2748"/>
<reference evidence="1 2" key="1">
    <citation type="journal article" date="2015" name="Genome Announc.">
        <title>Expanding the biotechnology potential of lactobacilli through comparative genomics of 213 strains and associated genera.</title>
        <authorList>
            <person name="Sun Z."/>
            <person name="Harris H.M."/>
            <person name="McCann A."/>
            <person name="Guo C."/>
            <person name="Argimon S."/>
            <person name="Zhang W."/>
            <person name="Yang X."/>
            <person name="Jeffery I.B."/>
            <person name="Cooney J.C."/>
            <person name="Kagawa T.F."/>
            <person name="Liu W."/>
            <person name="Song Y."/>
            <person name="Salvetti E."/>
            <person name="Wrobel A."/>
            <person name="Rasinkangas P."/>
            <person name="Parkhill J."/>
            <person name="Rea M.C."/>
            <person name="O'Sullivan O."/>
            <person name="Ritari J."/>
            <person name="Douillard F.P."/>
            <person name="Paul Ross R."/>
            <person name="Yang R."/>
            <person name="Briner A.E."/>
            <person name="Felis G.E."/>
            <person name="de Vos W.M."/>
            <person name="Barrangou R."/>
            <person name="Klaenhammer T.R."/>
            <person name="Caufield P.W."/>
            <person name="Cui Y."/>
            <person name="Zhang H."/>
            <person name="O'Toole P.W."/>
        </authorList>
    </citation>
    <scope>NUCLEOTIDE SEQUENCE [LARGE SCALE GENOMIC DNA]</scope>
    <source>
        <strain evidence="1 2">DSM 20515</strain>
    </source>
</reference>
<accession>A0A0R2BF91</accession>
<organism evidence="1 2">
    <name type="scientific">Secundilactobacillus collinoides DSM 20515 = JCM 1123</name>
    <dbReference type="NCBI Taxonomy" id="1423733"/>
    <lineage>
        <taxon>Bacteria</taxon>
        <taxon>Bacillati</taxon>
        <taxon>Bacillota</taxon>
        <taxon>Bacilli</taxon>
        <taxon>Lactobacillales</taxon>
        <taxon>Lactobacillaceae</taxon>
        <taxon>Secundilactobacillus</taxon>
    </lineage>
</organism>
<evidence type="ECO:0000313" key="1">
    <source>
        <dbReference type="EMBL" id="KRM75099.1"/>
    </source>
</evidence>
<name>A0A0R2BF91_SECCO</name>
<dbReference type="AlphaFoldDB" id="A0A0R2BF91"/>
<evidence type="ECO:0000313" key="2">
    <source>
        <dbReference type="Proteomes" id="UP000051845"/>
    </source>
</evidence>
<dbReference type="Proteomes" id="UP000051845">
    <property type="component" value="Unassembled WGS sequence"/>
</dbReference>
<gene>
    <name evidence="1" type="ORF">FC82_GL002630</name>
</gene>
<sequence length="152" mass="17793">MTLNYVIIMPDFFKAFTKLNSGLKRGTLMTETDNRFYQPKDAKDALRYIESLFNQYVQAPLTMELIAYHQKLVKQIEDDVIPTAKAAHQDVQVKNAEQMVDAMHTWLRTRMNGQPYAGKMRHFKFEADNARTKYKRKVLKGRRSGGHRSVRH</sequence>
<dbReference type="EMBL" id="AYYR01000059">
    <property type="protein sequence ID" value="KRM75099.1"/>
    <property type="molecule type" value="Genomic_DNA"/>
</dbReference>
<comment type="caution">
    <text evidence="1">The sequence shown here is derived from an EMBL/GenBank/DDBJ whole genome shotgun (WGS) entry which is preliminary data.</text>
</comment>
<dbReference type="STRING" id="33960.TY91_09455"/>
<proteinExistence type="predicted"/>
<protein>
    <submittedName>
        <fullName evidence="1">Uncharacterized protein</fullName>
    </submittedName>
</protein>